<feature type="compositionally biased region" description="Polar residues" evidence="1">
    <location>
        <begin position="54"/>
        <end position="73"/>
    </location>
</feature>
<accession>A0A8T5UWW8</accession>
<dbReference type="NCBIfam" id="TIGR01451">
    <property type="entry name" value="B_ant_repeat"/>
    <property type="match status" value="5"/>
</dbReference>
<feature type="domain" description="DUF11" evidence="3">
    <location>
        <begin position="1002"/>
        <end position="1096"/>
    </location>
</feature>
<feature type="domain" description="DUF11" evidence="3">
    <location>
        <begin position="752"/>
        <end position="862"/>
    </location>
</feature>
<dbReference type="SMART" id="SM00710">
    <property type="entry name" value="PbH1"/>
    <property type="match status" value="9"/>
</dbReference>
<reference evidence="6" key="1">
    <citation type="journal article" date="2022" name="Microbiol. Resour. Announc.">
        <title>Draft Genome Sequence of a Methanogenic Archaeon from West Spitsbergen Permafrost.</title>
        <authorList>
            <person name="Trubitsyn V."/>
            <person name="Rivkina E."/>
            <person name="Shcherbakova V."/>
        </authorList>
    </citation>
    <scope>NUCLEOTIDE SEQUENCE [LARGE SCALE GENOMIC DNA]</scope>
    <source>
        <strain evidence="6">VT</strain>
    </source>
</reference>
<feature type="domain" description="DUF11" evidence="3">
    <location>
        <begin position="873"/>
        <end position="977"/>
    </location>
</feature>
<feature type="domain" description="Right handed beta helix" evidence="4">
    <location>
        <begin position="234"/>
        <end position="374"/>
    </location>
</feature>
<dbReference type="Pfam" id="PF01345">
    <property type="entry name" value="DUF11"/>
    <property type="match status" value="5"/>
</dbReference>
<dbReference type="PANTHER" id="PTHR34819:SF3">
    <property type="entry name" value="CELL SURFACE PROTEIN"/>
    <property type="match status" value="1"/>
</dbReference>
<dbReference type="InterPro" id="IPR047589">
    <property type="entry name" value="DUF11_rpt"/>
</dbReference>
<feature type="transmembrane region" description="Helical" evidence="2">
    <location>
        <begin position="1130"/>
        <end position="1149"/>
    </location>
</feature>
<comment type="caution">
    <text evidence="5">The sequence shown here is derived from an EMBL/GenBank/DDBJ whole genome shotgun (WGS) entry which is preliminary data.</text>
</comment>
<dbReference type="Gene3D" id="2.60.40.1170">
    <property type="entry name" value="Mu homology domain, subdomain B"/>
    <property type="match status" value="3"/>
</dbReference>
<dbReference type="InterPro" id="IPR012334">
    <property type="entry name" value="Pectin_lyas_fold"/>
</dbReference>
<dbReference type="InterPro" id="IPR039448">
    <property type="entry name" value="Beta_helix"/>
</dbReference>
<dbReference type="Pfam" id="PF13229">
    <property type="entry name" value="Beta_helix"/>
    <property type="match status" value="1"/>
</dbReference>
<sequence length="1154" mass="122429">MQKKHTIKSQKLIFTLVFTLILLVVAMGAVSAADNPSDNQTSISVNHAIHTETSTYQNKSNKDLSNSTKSANKNVKDPQIWNNGVPVSRGGQPAGYNWGTIQNAINNALPGDTIMLENGVTFSGSGNTQISLTKNLNFDVLDGGTATIDGSGSRWGFIVHSGITATFNNIIFQNMFYILSGGALENDGGTLTVNNCIVKDNQAIIDGGAIYNHNNGNLNVNYCSIYNNRAGAGSGIYTTGSGTVNIANNQIYSNNNGDGTGICVNSGNPNIIGNNIYSNYWRGIYILSGNAAISNNNIHNNGHATRSGDGIHIDGGNPVITGNNIRNNAEDGIHADLFTGSSSNPLQIHYNSIVDNGEWGLHVMNGVYVNAIHNWWGTNAPNYIRQLLDPSHPRDIFEQRLSFSSQRVTWNPYLYLRIMANTPIYNGDTSTVTAYLTTDNNNNIAPGTVPDGTTVNISLTDGPYGSLTLPLTRTTTEGIATILFTANDPNAPHTQTVMATVDHQSVTTGILINPKAHVTMTKTNNGPVYVGQTGTFTVTISNNGPNDATDVTVTDPFITGFTYTPSIGTYDPGTGIWTIGTLANGASATLTITKNPMAPGDVGTIPNTATETQTTFNPTPITPQTSNLIINPVAHVTMTKTGNGPLNVGQTGIFTINIYNNGPNDAENIQVTDPVPSGFVLGSYSIGTYVGNVWTIPLLANGASATLTFNRVMTSDDAGTTKTNTATETQTTYNPTPITPQTATIYINNAVLSIIKTADKESYNVGNSAIYNIDVKNNGPDTATNVVVTDTLQSGLTYVSSTLGGIYNTLTQTITWNLASLASGQHFLPSFTATVNTGTQGQTITNTASAYSDQVTTPVISNPADINVNKAVLSISKISDKAKYNVGDSVVYNINVTNNGPDTATNVTVTDTLPYGMIYVNSTNGGMWDLVTRTITWTVGNLASSAHFMATVTATITASGGQSLVNTAQASNDQMDYSVSTMSSIYIKKCQLYVKVIPSFVNTTVGKIFTITYKVGNKGPDEANNVVMTFVIPNGLEFVSAFSPDSAQPTYDAATRILTWIIGDVPVGDPILKLNLKALKVGTCIVSSTLVSSTYSDQPVIVSGVTVNVQKKTNPHVNPENNTIGMQNTGAPILPLILAVLMAMVGIILPTRKK</sequence>
<organism evidence="5 6">
    <name type="scientific">Methanobacterium spitsbergense</name>
    <dbReference type="NCBI Taxonomy" id="2874285"/>
    <lineage>
        <taxon>Archaea</taxon>
        <taxon>Methanobacteriati</taxon>
        <taxon>Methanobacteriota</taxon>
        <taxon>Methanomada group</taxon>
        <taxon>Methanobacteria</taxon>
        <taxon>Methanobacteriales</taxon>
        <taxon>Methanobacteriaceae</taxon>
        <taxon>Methanobacterium</taxon>
    </lineage>
</organism>
<gene>
    <name evidence="5" type="ORF">K8N75_10135</name>
</gene>
<dbReference type="Gene3D" id="2.160.20.10">
    <property type="entry name" value="Single-stranded right-handed beta-helix, Pectin lyase-like"/>
    <property type="match status" value="1"/>
</dbReference>
<evidence type="ECO:0000256" key="2">
    <source>
        <dbReference type="SAM" id="Phobius"/>
    </source>
</evidence>
<dbReference type="EMBL" id="JAIOUQ010000012">
    <property type="protein sequence ID" value="MBZ2166396.1"/>
    <property type="molecule type" value="Genomic_DNA"/>
</dbReference>
<feature type="region of interest" description="Disordered" evidence="1">
    <location>
        <begin position="54"/>
        <end position="86"/>
    </location>
</feature>
<evidence type="ECO:0000259" key="4">
    <source>
        <dbReference type="Pfam" id="PF13229"/>
    </source>
</evidence>
<evidence type="ECO:0000259" key="3">
    <source>
        <dbReference type="Pfam" id="PF01345"/>
    </source>
</evidence>
<dbReference type="SUPFAM" id="SSF51126">
    <property type="entry name" value="Pectin lyase-like"/>
    <property type="match status" value="1"/>
</dbReference>
<dbReference type="RefSeq" id="WP_223791947.1">
    <property type="nucleotide sequence ID" value="NZ_JAIOUQ010000012.1"/>
</dbReference>
<keyword evidence="2" id="KW-0472">Membrane</keyword>
<protein>
    <submittedName>
        <fullName evidence="5">DUF11 domain-containing protein</fullName>
    </submittedName>
</protein>
<dbReference type="AlphaFoldDB" id="A0A8T5UWW8"/>
<name>A0A8T5UWW8_9EURY</name>
<evidence type="ECO:0000313" key="5">
    <source>
        <dbReference type="EMBL" id="MBZ2166396.1"/>
    </source>
</evidence>
<dbReference type="PANTHER" id="PTHR34819">
    <property type="entry name" value="LARGE CYSTEINE-RICH PERIPLASMIC PROTEIN OMCB"/>
    <property type="match status" value="1"/>
</dbReference>
<keyword evidence="2" id="KW-0812">Transmembrane</keyword>
<feature type="domain" description="DUF11" evidence="3">
    <location>
        <begin position="638"/>
        <end position="736"/>
    </location>
</feature>
<dbReference type="InterPro" id="IPR006626">
    <property type="entry name" value="PbH1"/>
</dbReference>
<keyword evidence="6" id="KW-1185">Reference proteome</keyword>
<dbReference type="InterPro" id="IPR011050">
    <property type="entry name" value="Pectin_lyase_fold/virulence"/>
</dbReference>
<dbReference type="Gene3D" id="2.60.40.10">
    <property type="entry name" value="Immunoglobulins"/>
    <property type="match status" value="1"/>
</dbReference>
<evidence type="ECO:0000256" key="1">
    <source>
        <dbReference type="SAM" id="MobiDB-lite"/>
    </source>
</evidence>
<keyword evidence="2" id="KW-1133">Transmembrane helix</keyword>
<dbReference type="InterPro" id="IPR001434">
    <property type="entry name" value="OmcB-like_DUF11"/>
</dbReference>
<dbReference type="InterPro" id="IPR051172">
    <property type="entry name" value="Chlamydia_OmcB"/>
</dbReference>
<evidence type="ECO:0000313" key="6">
    <source>
        <dbReference type="Proteomes" id="UP000825933"/>
    </source>
</evidence>
<feature type="domain" description="DUF11" evidence="3">
    <location>
        <begin position="520"/>
        <end position="619"/>
    </location>
</feature>
<dbReference type="InterPro" id="IPR013783">
    <property type="entry name" value="Ig-like_fold"/>
</dbReference>
<proteinExistence type="predicted"/>
<dbReference type="Proteomes" id="UP000825933">
    <property type="component" value="Unassembled WGS sequence"/>
</dbReference>